<evidence type="ECO:0000256" key="2">
    <source>
        <dbReference type="ARBA" id="ARBA00022679"/>
    </source>
</evidence>
<dbReference type="HAMAP" id="MF_00101">
    <property type="entry name" value="AcpS"/>
    <property type="match status" value="1"/>
</dbReference>
<dbReference type="Pfam" id="PF01648">
    <property type="entry name" value="ACPS"/>
    <property type="match status" value="1"/>
</dbReference>
<evidence type="ECO:0000313" key="11">
    <source>
        <dbReference type="Proteomes" id="UP001595823"/>
    </source>
</evidence>
<keyword evidence="3 8" id="KW-0479">Metal-binding</keyword>
<dbReference type="InterPro" id="IPR004568">
    <property type="entry name" value="Ppantetheine-prot_Trfase_dom"/>
</dbReference>
<comment type="catalytic activity">
    <reaction evidence="8">
        <text>apo-[ACP] + CoA = holo-[ACP] + adenosine 3',5'-bisphosphate + H(+)</text>
        <dbReference type="Rhea" id="RHEA:12068"/>
        <dbReference type="Rhea" id="RHEA-COMP:9685"/>
        <dbReference type="Rhea" id="RHEA-COMP:9690"/>
        <dbReference type="ChEBI" id="CHEBI:15378"/>
        <dbReference type="ChEBI" id="CHEBI:29999"/>
        <dbReference type="ChEBI" id="CHEBI:57287"/>
        <dbReference type="ChEBI" id="CHEBI:58343"/>
        <dbReference type="ChEBI" id="CHEBI:64479"/>
        <dbReference type="EC" id="2.7.8.7"/>
    </reaction>
</comment>
<evidence type="ECO:0000256" key="1">
    <source>
        <dbReference type="ARBA" id="ARBA00022516"/>
    </source>
</evidence>
<keyword evidence="5 8" id="KW-0460">Magnesium</keyword>
<keyword evidence="8" id="KW-0963">Cytoplasm</keyword>
<comment type="function">
    <text evidence="8">Transfers the 4'-phosphopantetheine moiety from coenzyme A to a Ser of acyl-carrier-protein.</text>
</comment>
<evidence type="ECO:0000256" key="8">
    <source>
        <dbReference type="HAMAP-Rule" id="MF_00101"/>
    </source>
</evidence>
<dbReference type="EC" id="2.7.8.7" evidence="8"/>
<dbReference type="NCBIfam" id="TIGR00516">
    <property type="entry name" value="acpS"/>
    <property type="match status" value="1"/>
</dbReference>
<keyword evidence="7 8" id="KW-0275">Fatty acid biosynthesis</keyword>
<name>A0ABV8TT25_9ACTN</name>
<dbReference type="InterPro" id="IPR037143">
    <property type="entry name" value="4-PPantetheinyl_Trfase_dom_sf"/>
</dbReference>
<gene>
    <name evidence="8" type="primary">acpS</name>
    <name evidence="10" type="ORF">ACFPET_01730</name>
</gene>
<keyword evidence="2 8" id="KW-0808">Transferase</keyword>
<reference evidence="11" key="1">
    <citation type="journal article" date="2019" name="Int. J. Syst. Evol. Microbiol.">
        <title>The Global Catalogue of Microorganisms (GCM) 10K type strain sequencing project: providing services to taxonomists for standard genome sequencing and annotation.</title>
        <authorList>
            <consortium name="The Broad Institute Genomics Platform"/>
            <consortium name="The Broad Institute Genome Sequencing Center for Infectious Disease"/>
            <person name="Wu L."/>
            <person name="Ma J."/>
        </authorList>
    </citation>
    <scope>NUCLEOTIDE SEQUENCE [LARGE SCALE GENOMIC DNA]</scope>
    <source>
        <strain evidence="11">IBRC-M 10908</strain>
    </source>
</reference>
<dbReference type="GO" id="GO:0008897">
    <property type="term" value="F:holo-[acyl-carrier-protein] synthase activity"/>
    <property type="evidence" value="ECO:0007669"/>
    <property type="project" value="UniProtKB-EC"/>
</dbReference>
<dbReference type="Gene3D" id="3.90.470.20">
    <property type="entry name" value="4'-phosphopantetheinyl transferase domain"/>
    <property type="match status" value="1"/>
</dbReference>
<dbReference type="EMBL" id="JBHSDK010000002">
    <property type="protein sequence ID" value="MFC4333914.1"/>
    <property type="molecule type" value="Genomic_DNA"/>
</dbReference>
<protein>
    <recommendedName>
        <fullName evidence="8">Holo-[acyl-carrier-protein] synthase</fullName>
        <shortName evidence="8">Holo-ACP synthase</shortName>
        <ecNumber evidence="8">2.7.8.7</ecNumber>
    </recommendedName>
    <alternativeName>
        <fullName evidence="8">4'-phosphopantetheinyl transferase AcpS</fullName>
    </alternativeName>
</protein>
<dbReference type="Proteomes" id="UP001595823">
    <property type="component" value="Unassembled WGS sequence"/>
</dbReference>
<evidence type="ECO:0000256" key="7">
    <source>
        <dbReference type="ARBA" id="ARBA00023160"/>
    </source>
</evidence>
<dbReference type="InterPro" id="IPR008278">
    <property type="entry name" value="4-PPantetheinyl_Trfase_dom"/>
</dbReference>
<keyword evidence="1 8" id="KW-0444">Lipid biosynthesis</keyword>
<proteinExistence type="inferred from homology"/>
<feature type="binding site" evidence="8">
    <location>
        <position position="56"/>
    </location>
    <ligand>
        <name>Mg(2+)</name>
        <dbReference type="ChEBI" id="CHEBI:18420"/>
    </ligand>
</feature>
<keyword evidence="6 8" id="KW-0443">Lipid metabolism</keyword>
<comment type="cofactor">
    <cofactor evidence="8">
        <name>Mg(2+)</name>
        <dbReference type="ChEBI" id="CHEBI:18420"/>
    </cofactor>
</comment>
<evidence type="ECO:0000256" key="3">
    <source>
        <dbReference type="ARBA" id="ARBA00022723"/>
    </source>
</evidence>
<organism evidence="10 11">
    <name type="scientific">Salininema proteolyticum</name>
    <dbReference type="NCBI Taxonomy" id="1607685"/>
    <lineage>
        <taxon>Bacteria</taxon>
        <taxon>Bacillati</taxon>
        <taxon>Actinomycetota</taxon>
        <taxon>Actinomycetes</taxon>
        <taxon>Glycomycetales</taxon>
        <taxon>Glycomycetaceae</taxon>
        <taxon>Salininema</taxon>
    </lineage>
</organism>
<keyword evidence="4 8" id="KW-0276">Fatty acid metabolism</keyword>
<dbReference type="RefSeq" id="WP_380617653.1">
    <property type="nucleotide sequence ID" value="NZ_JBHSDK010000002.1"/>
</dbReference>
<evidence type="ECO:0000256" key="4">
    <source>
        <dbReference type="ARBA" id="ARBA00022832"/>
    </source>
</evidence>
<comment type="subcellular location">
    <subcellularLocation>
        <location evidence="8">Cytoplasm</location>
    </subcellularLocation>
</comment>
<comment type="similarity">
    <text evidence="8">Belongs to the P-Pant transferase superfamily. AcpS family.</text>
</comment>
<dbReference type="NCBIfam" id="TIGR00556">
    <property type="entry name" value="pantethn_trn"/>
    <property type="match status" value="1"/>
</dbReference>
<accession>A0ABV8TT25</accession>
<dbReference type="NCBIfam" id="NF000832">
    <property type="entry name" value="PRK00070.3-2"/>
    <property type="match status" value="1"/>
</dbReference>
<sequence>MIVSVGIDVVALPRFEHVVDRTPGIVDRLFTEEERRRPDGRERRLQSLAARFAAKEAVAKALGAPTGLSWHDCEVQSDPTGKPSILLRGTAAEAADRRSIARWHVSLTHDGGIASAVVVAETA</sequence>
<comment type="caution">
    <text evidence="10">The sequence shown here is derived from an EMBL/GenBank/DDBJ whole genome shotgun (WGS) entry which is preliminary data.</text>
</comment>
<keyword evidence="11" id="KW-1185">Reference proteome</keyword>
<dbReference type="InterPro" id="IPR002582">
    <property type="entry name" value="ACPS"/>
</dbReference>
<feature type="domain" description="4'-phosphopantetheinyl transferase" evidence="9">
    <location>
        <begin position="4"/>
        <end position="99"/>
    </location>
</feature>
<dbReference type="SUPFAM" id="SSF56214">
    <property type="entry name" value="4'-phosphopantetheinyl transferase"/>
    <property type="match status" value="1"/>
</dbReference>
<evidence type="ECO:0000256" key="5">
    <source>
        <dbReference type="ARBA" id="ARBA00022842"/>
    </source>
</evidence>
<evidence type="ECO:0000256" key="6">
    <source>
        <dbReference type="ARBA" id="ARBA00023098"/>
    </source>
</evidence>
<evidence type="ECO:0000259" key="9">
    <source>
        <dbReference type="Pfam" id="PF01648"/>
    </source>
</evidence>
<evidence type="ECO:0000313" key="10">
    <source>
        <dbReference type="EMBL" id="MFC4333914.1"/>
    </source>
</evidence>
<feature type="binding site" evidence="8">
    <location>
        <position position="8"/>
    </location>
    <ligand>
        <name>Mg(2+)</name>
        <dbReference type="ChEBI" id="CHEBI:18420"/>
    </ligand>
</feature>